<dbReference type="InterPro" id="IPR018833">
    <property type="entry name" value="Rv2993c-like_N"/>
</dbReference>
<keyword evidence="4" id="KW-1185">Reference proteome</keyword>
<dbReference type="EMBL" id="JAHOPB010000001">
    <property type="protein sequence ID" value="MBU8873948.1"/>
    <property type="molecule type" value="Genomic_DNA"/>
</dbReference>
<evidence type="ECO:0000313" key="3">
    <source>
        <dbReference type="EMBL" id="MBU8873948.1"/>
    </source>
</evidence>
<reference evidence="3 4" key="1">
    <citation type="submission" date="2021-06" db="EMBL/GenBank/DDBJ databases">
        <authorList>
            <person name="Lee D.H."/>
        </authorList>
    </citation>
    <scope>NUCLEOTIDE SEQUENCE [LARGE SCALE GENOMIC DNA]</scope>
    <source>
        <strain evidence="3 4">MMS21-HV4-11</strain>
    </source>
</reference>
<dbReference type="Pfam" id="PF01557">
    <property type="entry name" value="FAA_hydrolase"/>
    <property type="match status" value="1"/>
</dbReference>
<accession>A0ABS6IL24</accession>
<proteinExistence type="predicted"/>
<organism evidence="3 4">
    <name type="scientific">Reyranella humidisoli</name>
    <dbReference type="NCBI Taxonomy" id="2849149"/>
    <lineage>
        <taxon>Bacteria</taxon>
        <taxon>Pseudomonadati</taxon>
        <taxon>Pseudomonadota</taxon>
        <taxon>Alphaproteobacteria</taxon>
        <taxon>Hyphomicrobiales</taxon>
        <taxon>Reyranellaceae</taxon>
        <taxon>Reyranella</taxon>
    </lineage>
</organism>
<evidence type="ECO:0000259" key="2">
    <source>
        <dbReference type="Pfam" id="PF10370"/>
    </source>
</evidence>
<keyword evidence="3" id="KW-0378">Hydrolase</keyword>
<dbReference type="PANTHER" id="PTHR11820">
    <property type="entry name" value="ACYLPYRUVASE"/>
    <property type="match status" value="1"/>
</dbReference>
<feature type="domain" description="Fumarylacetoacetase-like C-terminal" evidence="1">
    <location>
        <begin position="58"/>
        <end position="253"/>
    </location>
</feature>
<gene>
    <name evidence="3" type="ORF">KQ910_09245</name>
</gene>
<feature type="domain" description="Rv2993c-like N-terminal" evidence="2">
    <location>
        <begin position="5"/>
        <end position="51"/>
    </location>
</feature>
<sequence length="255" mass="27362">MTLRARIEHEGRPRVGVLDGETIRLHEGTIFEPGAATGEEVAAADARWLTPTEPTKMVALWNNFRAAAEKNGWAIPAEPLTFLKAPNSFAAHGQPIPVPKSYDGRVAYEGELGIVIGKACSGVSVEEAASHILGYTCVNDVTAMELLNRDPSFAQWTRAKNFDGFGVFGPVVATGLDPQSLTVRTLVNGRERQNYRVDDMIFPPAELVSRISQDMTLVPGDVIACGTSLGVLPMKAGTVVEIAIDGIGTLRSQYG</sequence>
<dbReference type="RefSeq" id="WP_216958621.1">
    <property type="nucleotide sequence ID" value="NZ_JAHOPB010000001.1"/>
</dbReference>
<evidence type="ECO:0000313" key="4">
    <source>
        <dbReference type="Proteomes" id="UP000727907"/>
    </source>
</evidence>
<comment type="caution">
    <text evidence="3">The sequence shown here is derived from an EMBL/GenBank/DDBJ whole genome shotgun (WGS) entry which is preliminary data.</text>
</comment>
<name>A0ABS6IL24_9HYPH</name>
<dbReference type="GO" id="GO:0016787">
    <property type="term" value="F:hydrolase activity"/>
    <property type="evidence" value="ECO:0007669"/>
    <property type="project" value="UniProtKB-KW"/>
</dbReference>
<protein>
    <submittedName>
        <fullName evidence="3">Fumarylacetoacetate hydrolase family protein</fullName>
    </submittedName>
</protein>
<evidence type="ECO:0000259" key="1">
    <source>
        <dbReference type="Pfam" id="PF01557"/>
    </source>
</evidence>
<dbReference type="Pfam" id="PF10370">
    <property type="entry name" value="Rv2993c-like_N"/>
    <property type="match status" value="1"/>
</dbReference>
<dbReference type="InterPro" id="IPR011234">
    <property type="entry name" value="Fumarylacetoacetase-like_C"/>
</dbReference>
<dbReference type="PANTHER" id="PTHR11820:SF7">
    <property type="entry name" value="ACYLPYRUVASE FAHD1, MITOCHONDRIAL"/>
    <property type="match status" value="1"/>
</dbReference>
<dbReference type="Proteomes" id="UP000727907">
    <property type="component" value="Unassembled WGS sequence"/>
</dbReference>